<dbReference type="Gene3D" id="3.50.50.60">
    <property type="entry name" value="FAD/NAD(P)-binding domain"/>
    <property type="match status" value="1"/>
</dbReference>
<evidence type="ECO:0000259" key="7">
    <source>
        <dbReference type="Pfam" id="PF05199"/>
    </source>
</evidence>
<dbReference type="EMBL" id="KB007974">
    <property type="protein sequence ID" value="ELR17344.1"/>
    <property type="molecule type" value="Genomic_DNA"/>
</dbReference>
<evidence type="ECO:0000256" key="5">
    <source>
        <dbReference type="PIRSR" id="PIRSR000137-2"/>
    </source>
</evidence>
<dbReference type="InterPro" id="IPR007867">
    <property type="entry name" value="GMC_OxRtase_C"/>
</dbReference>
<dbReference type="AlphaFoldDB" id="L8GVS2"/>
<dbReference type="SUPFAM" id="SSF54373">
    <property type="entry name" value="FAD-linked reductases, C-terminal domain"/>
    <property type="match status" value="1"/>
</dbReference>
<dbReference type="PANTHER" id="PTHR11552">
    <property type="entry name" value="GLUCOSE-METHANOL-CHOLINE GMC OXIDOREDUCTASE"/>
    <property type="match status" value="1"/>
</dbReference>
<evidence type="ECO:0000313" key="8">
    <source>
        <dbReference type="EMBL" id="ELR17344.1"/>
    </source>
</evidence>
<proteinExistence type="inferred from homology"/>
<dbReference type="Pfam" id="PF00732">
    <property type="entry name" value="GMC_oxred_N"/>
    <property type="match status" value="1"/>
</dbReference>
<keyword evidence="3" id="KW-0285">Flavoprotein</keyword>
<evidence type="ECO:0000256" key="2">
    <source>
        <dbReference type="ARBA" id="ARBA00010790"/>
    </source>
</evidence>
<name>L8GVS2_ACACF</name>
<dbReference type="InterPro" id="IPR000172">
    <property type="entry name" value="GMC_OxRdtase_N"/>
</dbReference>
<dbReference type="SUPFAM" id="SSF51905">
    <property type="entry name" value="FAD/NAD(P)-binding domain"/>
    <property type="match status" value="1"/>
</dbReference>
<gene>
    <name evidence="8" type="ORF">ACA1_060710</name>
</gene>
<dbReference type="GeneID" id="14918263"/>
<comment type="cofactor">
    <cofactor evidence="1 5">
        <name>FAD</name>
        <dbReference type="ChEBI" id="CHEBI:57692"/>
    </cofactor>
</comment>
<evidence type="ECO:0000313" key="9">
    <source>
        <dbReference type="Proteomes" id="UP000011083"/>
    </source>
</evidence>
<comment type="similarity">
    <text evidence="2">Belongs to the GMC oxidoreductase family.</text>
</comment>
<evidence type="ECO:0000256" key="1">
    <source>
        <dbReference type="ARBA" id="ARBA00001974"/>
    </source>
</evidence>
<dbReference type="Pfam" id="PF05199">
    <property type="entry name" value="GMC_oxred_C"/>
    <property type="match status" value="1"/>
</dbReference>
<dbReference type="OMA" id="YGTQHLS"/>
<dbReference type="InterPro" id="IPR036188">
    <property type="entry name" value="FAD/NAD-bd_sf"/>
</dbReference>
<evidence type="ECO:0000256" key="3">
    <source>
        <dbReference type="ARBA" id="ARBA00022630"/>
    </source>
</evidence>
<sequence>MKSCDEAPPPPPPPVVEEFDYIIVGAGPAEVEDATVLLLETGGEPTEEEDLKRLIPRFQLNEALMNPTFSRAAFTESSASAINRRFHVYEGRSFGGGSNIFGALHHRPSLSDIDAWQWPGLNMTEALYYFKKSENHPLAGDSPFHGGPIPIHIDNDEDVHYGQDLLIQAAANLGFPTPEDMENGYNTIGVGTVNRAMANGRRLSSYDIWLPEELRLARSNLELRSGAQVLRVLIDHDATAYGVEYLKDTTRVKVRASREVILSAGVARSPQILMLSGVGPAEHLESHGIDVKVDLPGVGQNYVERPRSIVAFASTQTDPAMTAAVSSGEVFYQWQMTGKGPLTKGSSGAKGTLSFPGVIPGSNFDFHFEFASVLPTKEEIALPPNSFIFVCFPSYPSSRGEEPRRSPNFFGDAYSMDLQNIMACIHTVRQLTATPPLSSVTVQELLPRTADDTELAGYILSASAPTYHAASSCKYGPDDDPSAVVDERFRVRGVNQLRVVDASVMPGLHPNNPTATIYMLAERAADVIKDDNWI</sequence>
<reference evidence="8 9" key="1">
    <citation type="journal article" date="2013" name="Genome Biol.">
        <title>Genome of Acanthamoeba castellanii highlights extensive lateral gene transfer and early evolution of tyrosine kinase signaling.</title>
        <authorList>
            <person name="Clarke M."/>
            <person name="Lohan A.J."/>
            <person name="Liu B."/>
            <person name="Lagkouvardos I."/>
            <person name="Roy S."/>
            <person name="Zafar N."/>
            <person name="Bertelli C."/>
            <person name="Schilde C."/>
            <person name="Kianianmomeni A."/>
            <person name="Burglin T.R."/>
            <person name="Frech C."/>
            <person name="Turcotte B."/>
            <person name="Kopec K.O."/>
            <person name="Synnott J.M."/>
            <person name="Choo C."/>
            <person name="Paponov I."/>
            <person name="Finkler A."/>
            <person name="Soon Heng Tan C."/>
            <person name="Hutchins A.P."/>
            <person name="Weinmeier T."/>
            <person name="Rattei T."/>
            <person name="Chu J.S."/>
            <person name="Gimenez G."/>
            <person name="Irimia M."/>
            <person name="Rigden D.J."/>
            <person name="Fitzpatrick D.A."/>
            <person name="Lorenzo-Morales J."/>
            <person name="Bateman A."/>
            <person name="Chiu C.H."/>
            <person name="Tang P."/>
            <person name="Hegemann P."/>
            <person name="Fromm H."/>
            <person name="Raoult D."/>
            <person name="Greub G."/>
            <person name="Miranda-Saavedra D."/>
            <person name="Chen N."/>
            <person name="Nash P."/>
            <person name="Ginger M.L."/>
            <person name="Horn M."/>
            <person name="Schaap P."/>
            <person name="Caler L."/>
            <person name="Loftus B."/>
        </authorList>
    </citation>
    <scope>NUCLEOTIDE SEQUENCE [LARGE SCALE GENOMIC DNA]</scope>
    <source>
        <strain evidence="8 9">Neff</strain>
    </source>
</reference>
<feature type="binding site" evidence="5">
    <location>
        <position position="229"/>
    </location>
    <ligand>
        <name>FAD</name>
        <dbReference type="ChEBI" id="CHEBI:57692"/>
    </ligand>
</feature>
<dbReference type="KEGG" id="acan:ACA1_060710"/>
<dbReference type="STRING" id="1257118.L8GVS2"/>
<dbReference type="Proteomes" id="UP000011083">
    <property type="component" value="Unassembled WGS sequence"/>
</dbReference>
<dbReference type="GO" id="GO:0016614">
    <property type="term" value="F:oxidoreductase activity, acting on CH-OH group of donors"/>
    <property type="evidence" value="ECO:0007669"/>
    <property type="project" value="InterPro"/>
</dbReference>
<dbReference type="PIRSF" id="PIRSF000137">
    <property type="entry name" value="Alcohol_oxidase"/>
    <property type="match status" value="1"/>
</dbReference>
<keyword evidence="4 5" id="KW-0274">FAD</keyword>
<dbReference type="OrthoDB" id="269227at2759"/>
<dbReference type="InterPro" id="IPR012132">
    <property type="entry name" value="GMC_OxRdtase"/>
</dbReference>
<organism evidence="8 9">
    <name type="scientific">Acanthamoeba castellanii (strain ATCC 30010 / Neff)</name>
    <dbReference type="NCBI Taxonomy" id="1257118"/>
    <lineage>
        <taxon>Eukaryota</taxon>
        <taxon>Amoebozoa</taxon>
        <taxon>Discosea</taxon>
        <taxon>Longamoebia</taxon>
        <taxon>Centramoebida</taxon>
        <taxon>Acanthamoebidae</taxon>
        <taxon>Acanthamoeba</taxon>
    </lineage>
</organism>
<protein>
    <submittedName>
        <fullName evidence="8">Alcohol dehydrogenase</fullName>
    </submittedName>
</protein>
<evidence type="ECO:0000256" key="4">
    <source>
        <dbReference type="ARBA" id="ARBA00022827"/>
    </source>
</evidence>
<dbReference type="RefSeq" id="XP_004339357.1">
    <property type="nucleotide sequence ID" value="XM_004339309.1"/>
</dbReference>
<keyword evidence="9" id="KW-1185">Reference proteome</keyword>
<feature type="domain" description="Glucose-methanol-choline oxidoreductase C-terminal" evidence="7">
    <location>
        <begin position="401"/>
        <end position="521"/>
    </location>
</feature>
<dbReference type="VEuPathDB" id="AmoebaDB:ACA1_060710"/>
<dbReference type="GO" id="GO:0050660">
    <property type="term" value="F:flavin adenine dinucleotide binding"/>
    <property type="evidence" value="ECO:0007669"/>
    <property type="project" value="InterPro"/>
</dbReference>
<dbReference type="Gene3D" id="3.30.560.10">
    <property type="entry name" value="Glucose Oxidase, domain 3"/>
    <property type="match status" value="1"/>
</dbReference>
<feature type="domain" description="Glucose-methanol-choline oxidoreductase N-terminal" evidence="6">
    <location>
        <begin position="78"/>
        <end position="304"/>
    </location>
</feature>
<evidence type="ECO:0000259" key="6">
    <source>
        <dbReference type="Pfam" id="PF00732"/>
    </source>
</evidence>
<accession>L8GVS2</accession>
<dbReference type="PANTHER" id="PTHR11552:SF147">
    <property type="entry name" value="CHOLINE DEHYDROGENASE, MITOCHONDRIAL"/>
    <property type="match status" value="1"/>
</dbReference>